<sequence>MDDRHAADRALGMQHNHIIQIEELRFAIQRNQLTIKGIEELRCLIHPNTSFPAGDSDK</sequence>
<dbReference type="KEGG" id="pmw:B2K_40360"/>
<proteinExistence type="predicted"/>
<name>R9UM03_9BACL</name>
<gene>
    <name evidence="1" type="ORF">B2K_40360</name>
</gene>
<evidence type="ECO:0000313" key="2">
    <source>
        <dbReference type="Proteomes" id="UP000007392"/>
    </source>
</evidence>
<dbReference type="AlphaFoldDB" id="R9UM03"/>
<reference evidence="1 2" key="1">
    <citation type="submission" date="2013-06" db="EMBL/GenBank/DDBJ databases">
        <title>Complete genome sequence of Paenibacillus mucilaginosus K02.</title>
        <authorList>
            <person name="Xiao B."/>
            <person name="Sun L."/>
            <person name="Xiao L."/>
            <person name="Lian B."/>
        </authorList>
    </citation>
    <scope>NUCLEOTIDE SEQUENCE [LARGE SCALE GENOMIC DNA]</scope>
    <source>
        <strain evidence="1 2">K02</strain>
    </source>
</reference>
<dbReference type="HOGENOM" id="CLU_2975080_0_0_9"/>
<dbReference type="EMBL" id="CP003422">
    <property type="protein sequence ID" value="AGN70821.1"/>
    <property type="molecule type" value="Genomic_DNA"/>
</dbReference>
<accession>R9UM03</accession>
<evidence type="ECO:0000313" key="1">
    <source>
        <dbReference type="EMBL" id="AGN70821.1"/>
    </source>
</evidence>
<organism evidence="1 2">
    <name type="scientific">Paenibacillus mucilaginosus K02</name>
    <dbReference type="NCBI Taxonomy" id="997761"/>
    <lineage>
        <taxon>Bacteria</taxon>
        <taxon>Bacillati</taxon>
        <taxon>Bacillota</taxon>
        <taxon>Bacilli</taxon>
        <taxon>Bacillales</taxon>
        <taxon>Paenibacillaceae</taxon>
        <taxon>Paenibacillus</taxon>
    </lineage>
</organism>
<dbReference type="Proteomes" id="UP000007392">
    <property type="component" value="Chromosome"/>
</dbReference>
<protein>
    <submittedName>
        <fullName evidence="1">Uncharacterized protein</fullName>
    </submittedName>
</protein>